<sequence length="104" mass="11958">MRKVNHFGIPTTIAQPGECYAEGLKVWLTDFTKSKNRIEFLRFEPETWMPELIQNVAHIAYEVPDLEAELKGAHVIVEPMDCGDKFIAFVEEEGIPVELMCYKN</sequence>
<evidence type="ECO:0000313" key="2">
    <source>
        <dbReference type="Proteomes" id="UP000284243"/>
    </source>
</evidence>
<dbReference type="InterPro" id="IPR029068">
    <property type="entry name" value="Glyas_Bleomycin-R_OHBP_Dase"/>
</dbReference>
<evidence type="ECO:0000313" key="1">
    <source>
        <dbReference type="EMBL" id="RGU58190.1"/>
    </source>
</evidence>
<dbReference type="AlphaFoldDB" id="A0A412TX23"/>
<proteinExistence type="predicted"/>
<dbReference type="SUPFAM" id="SSF54593">
    <property type="entry name" value="Glyoxalase/Bleomycin resistance protein/Dihydroxybiphenyl dioxygenase"/>
    <property type="match status" value="1"/>
</dbReference>
<protein>
    <recommendedName>
        <fullName evidence="3">Lactoylglutathione lyase</fullName>
    </recommendedName>
</protein>
<dbReference type="Proteomes" id="UP000284243">
    <property type="component" value="Unassembled WGS sequence"/>
</dbReference>
<name>A0A412TX23_9BACT</name>
<dbReference type="EMBL" id="QRYC01000003">
    <property type="protein sequence ID" value="RGU58190.1"/>
    <property type="molecule type" value="Genomic_DNA"/>
</dbReference>
<organism evidence="1 2">
    <name type="scientific">Odoribacter splanchnicus</name>
    <dbReference type="NCBI Taxonomy" id="28118"/>
    <lineage>
        <taxon>Bacteria</taxon>
        <taxon>Pseudomonadati</taxon>
        <taxon>Bacteroidota</taxon>
        <taxon>Bacteroidia</taxon>
        <taxon>Bacteroidales</taxon>
        <taxon>Odoribacteraceae</taxon>
        <taxon>Odoribacter</taxon>
    </lineage>
</organism>
<accession>A0A412TX23</accession>
<gene>
    <name evidence="1" type="ORF">DWW57_03820</name>
</gene>
<reference evidence="1 2" key="1">
    <citation type="submission" date="2018-08" db="EMBL/GenBank/DDBJ databases">
        <title>A genome reference for cultivated species of the human gut microbiota.</title>
        <authorList>
            <person name="Zou Y."/>
            <person name="Xue W."/>
            <person name="Luo G."/>
        </authorList>
    </citation>
    <scope>NUCLEOTIDE SEQUENCE [LARGE SCALE GENOMIC DNA]</scope>
    <source>
        <strain evidence="1 2">AF16-14</strain>
    </source>
</reference>
<evidence type="ECO:0008006" key="3">
    <source>
        <dbReference type="Google" id="ProtNLM"/>
    </source>
</evidence>
<dbReference type="RefSeq" id="WP_022161019.1">
    <property type="nucleotide sequence ID" value="NZ_CABJFF010000003.1"/>
</dbReference>
<comment type="caution">
    <text evidence="1">The sequence shown here is derived from an EMBL/GenBank/DDBJ whole genome shotgun (WGS) entry which is preliminary data.</text>
</comment>